<dbReference type="KEGG" id="fls:GLV81_08625"/>
<keyword evidence="3" id="KW-1185">Reference proteome</keyword>
<keyword evidence="1" id="KW-0472">Membrane</keyword>
<keyword evidence="1" id="KW-1133">Transmembrane helix</keyword>
<proteinExistence type="predicted"/>
<keyword evidence="1" id="KW-0812">Transmembrane</keyword>
<gene>
    <name evidence="2" type="ORF">GLV81_08625</name>
</gene>
<organism evidence="2 3">
    <name type="scientific">Phnomibacter ginsenosidimutans</name>
    <dbReference type="NCBI Taxonomy" id="2676868"/>
    <lineage>
        <taxon>Bacteria</taxon>
        <taxon>Pseudomonadati</taxon>
        <taxon>Bacteroidota</taxon>
        <taxon>Chitinophagia</taxon>
        <taxon>Chitinophagales</taxon>
        <taxon>Chitinophagaceae</taxon>
        <taxon>Phnomibacter</taxon>
    </lineage>
</organism>
<evidence type="ECO:0000313" key="2">
    <source>
        <dbReference type="EMBL" id="QGW28147.1"/>
    </source>
</evidence>
<dbReference type="Pfam" id="PF25589">
    <property type="entry name" value="DUF7935"/>
    <property type="match status" value="1"/>
</dbReference>
<dbReference type="InterPro" id="IPR057695">
    <property type="entry name" value="DUF7935"/>
</dbReference>
<sequence length="185" mass="21628">MHTAKQVSTYLSTMDFTHLEVTLALFLVVVLAIFAFYFFQTQRIMKKLRQTPPRNAEADKLKIAAYERLTLFAERNKIDNLINRFYQPGLDTQTMRQLMLQSIREEFDHNVTQQLYVKAPIWDAVSKIKEQNMFIINQVAAMLPGDAPAMEFNKQLIQLIHQNENTTMNKVVLEALQFEVQQLMN</sequence>
<protein>
    <submittedName>
        <fullName evidence="2">Uncharacterized protein</fullName>
    </submittedName>
</protein>
<evidence type="ECO:0000313" key="3">
    <source>
        <dbReference type="Proteomes" id="UP000426027"/>
    </source>
</evidence>
<name>A0A6I6G724_9BACT</name>
<reference evidence="2 3" key="1">
    <citation type="submission" date="2019-11" db="EMBL/GenBank/DDBJ databases">
        <authorList>
            <person name="Im W.T."/>
        </authorList>
    </citation>
    <scope>NUCLEOTIDE SEQUENCE [LARGE SCALE GENOMIC DNA]</scope>
    <source>
        <strain evidence="2 3">SB-02</strain>
    </source>
</reference>
<evidence type="ECO:0000256" key="1">
    <source>
        <dbReference type="SAM" id="Phobius"/>
    </source>
</evidence>
<dbReference type="EMBL" id="CP046566">
    <property type="protein sequence ID" value="QGW28147.1"/>
    <property type="molecule type" value="Genomic_DNA"/>
</dbReference>
<dbReference type="AlphaFoldDB" id="A0A6I6G724"/>
<accession>A0A6I6G724</accession>
<feature type="transmembrane region" description="Helical" evidence="1">
    <location>
        <begin position="21"/>
        <end position="39"/>
    </location>
</feature>
<dbReference type="Proteomes" id="UP000426027">
    <property type="component" value="Chromosome"/>
</dbReference>